<dbReference type="EMBL" id="JAAIUW010000002">
    <property type="protein sequence ID" value="KAF7842767.1"/>
    <property type="molecule type" value="Genomic_DNA"/>
</dbReference>
<dbReference type="InterPro" id="IPR055294">
    <property type="entry name" value="FBL60-like"/>
</dbReference>
<dbReference type="PANTHER" id="PTHR31293">
    <property type="entry name" value="RNI-LIKE SUPERFAMILY PROTEIN"/>
    <property type="match status" value="1"/>
</dbReference>
<proteinExistence type="predicted"/>
<dbReference type="Proteomes" id="UP000634136">
    <property type="component" value="Unassembled WGS sequence"/>
</dbReference>
<name>A0A834XEE5_9FABA</name>
<dbReference type="InterPro" id="IPR001810">
    <property type="entry name" value="F-box_dom"/>
</dbReference>
<dbReference type="Gene3D" id="1.20.1280.50">
    <property type="match status" value="1"/>
</dbReference>
<evidence type="ECO:0000313" key="3">
    <source>
        <dbReference type="Proteomes" id="UP000634136"/>
    </source>
</evidence>
<dbReference type="InterPro" id="IPR036047">
    <property type="entry name" value="F-box-like_dom_sf"/>
</dbReference>
<feature type="domain" description="F-box" evidence="1">
    <location>
        <begin position="5"/>
        <end position="41"/>
    </location>
</feature>
<dbReference type="SUPFAM" id="SSF81383">
    <property type="entry name" value="F-box domain"/>
    <property type="match status" value="1"/>
</dbReference>
<reference evidence="2" key="1">
    <citation type="submission" date="2020-09" db="EMBL/GenBank/DDBJ databases">
        <title>Genome-Enabled Discovery of Anthraquinone Biosynthesis in Senna tora.</title>
        <authorList>
            <person name="Kang S.-H."/>
            <person name="Pandey R.P."/>
            <person name="Lee C.-M."/>
            <person name="Sim J.-S."/>
            <person name="Jeong J.-T."/>
            <person name="Choi B.-S."/>
            <person name="Jung M."/>
            <person name="Ginzburg D."/>
            <person name="Zhao K."/>
            <person name="Won S.Y."/>
            <person name="Oh T.-J."/>
            <person name="Yu Y."/>
            <person name="Kim N.-H."/>
            <person name="Lee O.R."/>
            <person name="Lee T.-H."/>
            <person name="Bashyal P."/>
            <person name="Kim T.-S."/>
            <person name="Lee W.-H."/>
            <person name="Kawkins C."/>
            <person name="Kim C.-K."/>
            <person name="Kim J.S."/>
            <person name="Ahn B.O."/>
            <person name="Rhee S.Y."/>
            <person name="Sohng J.K."/>
        </authorList>
    </citation>
    <scope>NUCLEOTIDE SEQUENCE</scope>
    <source>
        <tissue evidence="2">Leaf</tissue>
    </source>
</reference>
<dbReference type="Pfam" id="PF00646">
    <property type="entry name" value="F-box"/>
    <property type="match status" value="1"/>
</dbReference>
<keyword evidence="3" id="KW-1185">Reference proteome</keyword>
<evidence type="ECO:0000313" key="2">
    <source>
        <dbReference type="EMBL" id="KAF7842767.1"/>
    </source>
</evidence>
<gene>
    <name evidence="2" type="ORF">G2W53_005065</name>
</gene>
<accession>A0A834XEE5</accession>
<comment type="caution">
    <text evidence="2">The sequence shown here is derived from an EMBL/GenBank/DDBJ whole genome shotgun (WGS) entry which is preliminary data.</text>
</comment>
<dbReference type="AlphaFoldDB" id="A0A834XEE5"/>
<protein>
    <submittedName>
        <fullName evidence="2">F-box/LRR-repeat protein 25-like</fullName>
    </submittedName>
</protein>
<dbReference type="InterPro" id="IPR053781">
    <property type="entry name" value="F-box_AtFBL13-like"/>
</dbReference>
<evidence type="ECO:0000259" key="1">
    <source>
        <dbReference type="Pfam" id="PF00646"/>
    </source>
</evidence>
<sequence length="237" mass="27316">MEDRISSLLDDVVHLIISFLQTKFAVQTSLLSKRWRYLWTAIPSLHLDESSFANNPSSFINFSNHVFSHRDPSKTIRHFRISYETNGCYVDKLFLDFLFTHGRGIQDFYLSASPYPSVDQLSQPFLDHLLTWDSLKTSTLENVLIPTKKDLNFVSLTTLHLISYFKMILSFPKLSSFCFEAISSAKVVTMSYETIQAISELFDYGDGWEFPKMCFSELVMDLNIVKKKEMEGGEVQA</sequence>
<dbReference type="PANTHER" id="PTHR31293:SF16">
    <property type="entry name" value="RNI-LIKE SUPERFAMILY PROTEIN"/>
    <property type="match status" value="1"/>
</dbReference>
<organism evidence="2 3">
    <name type="scientific">Senna tora</name>
    <dbReference type="NCBI Taxonomy" id="362788"/>
    <lineage>
        <taxon>Eukaryota</taxon>
        <taxon>Viridiplantae</taxon>
        <taxon>Streptophyta</taxon>
        <taxon>Embryophyta</taxon>
        <taxon>Tracheophyta</taxon>
        <taxon>Spermatophyta</taxon>
        <taxon>Magnoliopsida</taxon>
        <taxon>eudicotyledons</taxon>
        <taxon>Gunneridae</taxon>
        <taxon>Pentapetalae</taxon>
        <taxon>rosids</taxon>
        <taxon>fabids</taxon>
        <taxon>Fabales</taxon>
        <taxon>Fabaceae</taxon>
        <taxon>Caesalpinioideae</taxon>
        <taxon>Cassia clade</taxon>
        <taxon>Senna</taxon>
    </lineage>
</organism>
<dbReference type="OrthoDB" id="1848700at2759"/>
<dbReference type="CDD" id="cd22160">
    <property type="entry name" value="F-box_AtFBL13-like"/>
    <property type="match status" value="1"/>
</dbReference>